<sequence length="112" mass="12920">MKIISILILTLLLFVPPVQAHSDAIIFSDAETAHFNTMDDAHLQTHHQNDTEEERNTEHHHHCIFLGISSAVIAPEFNFQIITFFQKHSKNHFYKVLNTASYLNQLFQPPIV</sequence>
<dbReference type="EMBL" id="OENE01000049">
    <property type="protein sequence ID" value="SOU89881.1"/>
    <property type="molecule type" value="Genomic_DNA"/>
</dbReference>
<protein>
    <recommendedName>
        <fullName evidence="4">DUF2946 domain-containing protein</fullName>
    </recommendedName>
</protein>
<evidence type="ECO:0008006" key="4">
    <source>
        <dbReference type="Google" id="ProtNLM"/>
    </source>
</evidence>
<organism evidence="2 3">
    <name type="scientific">Tenacibaculum finnmarkense genomovar ulcerans</name>
    <dbReference type="NCBI Taxonomy" id="2781388"/>
    <lineage>
        <taxon>Bacteria</taxon>
        <taxon>Pseudomonadati</taxon>
        <taxon>Bacteroidota</taxon>
        <taxon>Flavobacteriia</taxon>
        <taxon>Flavobacteriales</taxon>
        <taxon>Flavobacteriaceae</taxon>
        <taxon>Tenacibaculum</taxon>
        <taxon>Tenacibaculum finnmarkense</taxon>
    </lineage>
</organism>
<accession>A0A2I2MBF7</accession>
<dbReference type="Proteomes" id="UP000490060">
    <property type="component" value="Unassembled WGS sequence"/>
</dbReference>
<feature type="chain" id="PRO_5014182522" description="DUF2946 domain-containing protein" evidence="1">
    <location>
        <begin position="21"/>
        <end position="112"/>
    </location>
</feature>
<evidence type="ECO:0000313" key="2">
    <source>
        <dbReference type="EMBL" id="SOU89881.1"/>
    </source>
</evidence>
<dbReference type="AlphaFoldDB" id="A0A2I2MBF7"/>
<name>A0A2I2MBF7_9FLAO</name>
<feature type="signal peptide" evidence="1">
    <location>
        <begin position="1"/>
        <end position="20"/>
    </location>
</feature>
<evidence type="ECO:0000256" key="1">
    <source>
        <dbReference type="SAM" id="SignalP"/>
    </source>
</evidence>
<dbReference type="RefSeq" id="WP_172505942.1">
    <property type="nucleotide sequence ID" value="NZ_OENE01000049.1"/>
</dbReference>
<proteinExistence type="predicted"/>
<evidence type="ECO:0000313" key="3">
    <source>
        <dbReference type="Proteomes" id="UP000490060"/>
    </source>
</evidence>
<gene>
    <name evidence="2" type="ORF">TNO010_530013</name>
</gene>
<keyword evidence="1" id="KW-0732">Signal</keyword>
<reference evidence="2 3" key="1">
    <citation type="submission" date="2017-11" db="EMBL/GenBank/DDBJ databases">
        <authorList>
            <person name="Duchaud E."/>
        </authorList>
    </citation>
    <scope>NUCLEOTIDE SEQUENCE [LARGE SCALE GENOMIC DNA]</scope>
    <source>
        <strain evidence="2 3">TNO010</strain>
    </source>
</reference>